<evidence type="ECO:0000313" key="1">
    <source>
        <dbReference type="EMBL" id="MBK1842452.1"/>
    </source>
</evidence>
<organism evidence="1 2">
    <name type="scientific">Azospirillum endophyticum</name>
    <dbReference type="NCBI Taxonomy" id="2800326"/>
    <lineage>
        <taxon>Bacteria</taxon>
        <taxon>Pseudomonadati</taxon>
        <taxon>Pseudomonadota</taxon>
        <taxon>Alphaproteobacteria</taxon>
        <taxon>Rhodospirillales</taxon>
        <taxon>Azospirillaceae</taxon>
        <taxon>Azospirillum</taxon>
    </lineage>
</organism>
<dbReference type="Proteomes" id="UP000652760">
    <property type="component" value="Unassembled WGS sequence"/>
</dbReference>
<proteinExistence type="predicted"/>
<keyword evidence="2" id="KW-1185">Reference proteome</keyword>
<gene>
    <name evidence="1" type="ORF">JHL17_34160</name>
</gene>
<sequence>MTASAAWRRWSAVRIELAELLAEQERQHRKQAVPAVLVGRQRYADPAQLEATPAPGWTAISDEAAQRFRRMIAAKVARLKAGKPGHEVSGTAAWRVRRLEQEARRLAAEMRARPVIGAADVLARLDVIAAMWGPDGTITEPGAPLAEVLELLDELSRSVPGFTATWRRCRQIEHKTGCASRQLRCAVRRSS</sequence>
<evidence type="ECO:0000313" key="2">
    <source>
        <dbReference type="Proteomes" id="UP000652760"/>
    </source>
</evidence>
<name>A0ABS1FG92_9PROT</name>
<reference evidence="2" key="1">
    <citation type="submission" date="2021-01" db="EMBL/GenBank/DDBJ databases">
        <title>Genome public.</title>
        <authorList>
            <person name="Liu C."/>
            <person name="Sun Q."/>
        </authorList>
    </citation>
    <scope>NUCLEOTIDE SEQUENCE [LARGE SCALE GENOMIC DNA]</scope>
    <source>
        <strain evidence="2">YIM B02556</strain>
    </source>
</reference>
<dbReference type="RefSeq" id="WP_200199116.1">
    <property type="nucleotide sequence ID" value="NZ_JAENHM010000087.1"/>
</dbReference>
<dbReference type="EMBL" id="JAENHM010000087">
    <property type="protein sequence ID" value="MBK1842452.1"/>
    <property type="molecule type" value="Genomic_DNA"/>
</dbReference>
<protein>
    <submittedName>
        <fullName evidence="1">Uncharacterized protein</fullName>
    </submittedName>
</protein>
<accession>A0ABS1FG92</accession>
<comment type="caution">
    <text evidence="1">The sequence shown here is derived from an EMBL/GenBank/DDBJ whole genome shotgun (WGS) entry which is preliminary data.</text>
</comment>